<dbReference type="Proteomes" id="UP000465241">
    <property type="component" value="Unassembled WGS sequence"/>
</dbReference>
<dbReference type="InterPro" id="IPR028081">
    <property type="entry name" value="Leu-bd"/>
</dbReference>
<feature type="chain" id="PRO_5039696412" evidence="3">
    <location>
        <begin position="25"/>
        <end position="439"/>
    </location>
</feature>
<dbReference type="RefSeq" id="WP_193491380.1">
    <property type="nucleotide sequence ID" value="NZ_BAAAMC010000023.1"/>
</dbReference>
<comment type="similarity">
    <text evidence="1">Belongs to the leucine-binding protein family.</text>
</comment>
<dbReference type="InterPro" id="IPR028082">
    <property type="entry name" value="Peripla_BP_I"/>
</dbReference>
<accession>A0A7I9WVL5</accession>
<dbReference type="InterPro" id="IPR051010">
    <property type="entry name" value="BCAA_transport"/>
</dbReference>
<organism evidence="5 6">
    <name type="scientific">Mycolicibacterium murale</name>
    <dbReference type="NCBI Taxonomy" id="182220"/>
    <lineage>
        <taxon>Bacteria</taxon>
        <taxon>Bacillati</taxon>
        <taxon>Actinomycetota</taxon>
        <taxon>Actinomycetes</taxon>
        <taxon>Mycobacteriales</taxon>
        <taxon>Mycobacteriaceae</taxon>
        <taxon>Mycolicibacterium</taxon>
    </lineage>
</organism>
<dbReference type="Pfam" id="PF13458">
    <property type="entry name" value="Peripla_BP_6"/>
    <property type="match status" value="1"/>
</dbReference>
<evidence type="ECO:0000313" key="6">
    <source>
        <dbReference type="Proteomes" id="UP000465241"/>
    </source>
</evidence>
<sequence length="439" mass="45103">MKKSTKVWSSAAAAAALIAVPGCSGGSGGDGAASGGGDPLVVGMLMAFSGPTAVEGAEAVNGCLPAEAAINEAGGVLGRTIECEAFDTKGTASDSVPAARQMLSTTDNLFAVIGPSTAEAVAAAPVLDEASQVMFSPAGDGRFDRTELDHYYRLITSDSVGAQAMALHSQREGFQNVALVFVSGASAQANIPPLEEALGGLGVGVTEAMTIQPEQPSYRTEVARLMQNRPSAIIFEADAVTAGTFLTELNQAGGGDIPVVTNTLATTGEWQQAAAAAYGGDENLARALQVVVRYAQEGGPGTETFVESLQSLEGQEGIDIPSFRDSAYARAAYDGVVVAGLAATKTDSVEPETYNEAIPDILAAGDGKTVVNSYADGVEALKNGEDIQYVGANGEYRLNEFHNVIGAFAYYNWDPATSALTLTDQLPADELEALASGQR</sequence>
<dbReference type="AlphaFoldDB" id="A0A7I9WVL5"/>
<reference evidence="5 6" key="1">
    <citation type="journal article" date="2019" name="Emerg. Microbes Infect.">
        <title>Comprehensive subspecies identification of 175 nontuberculous mycobacteria species based on 7547 genomic profiles.</title>
        <authorList>
            <person name="Matsumoto Y."/>
            <person name="Kinjo T."/>
            <person name="Motooka D."/>
            <person name="Nabeya D."/>
            <person name="Jung N."/>
            <person name="Uechi K."/>
            <person name="Horii T."/>
            <person name="Iida T."/>
            <person name="Fujita J."/>
            <person name="Nakamura S."/>
        </authorList>
    </citation>
    <scope>NUCLEOTIDE SEQUENCE [LARGE SCALE GENOMIC DNA]</scope>
    <source>
        <strain evidence="5 6">JCM 13392</strain>
    </source>
</reference>
<evidence type="ECO:0000313" key="5">
    <source>
        <dbReference type="EMBL" id="GFG61752.1"/>
    </source>
</evidence>
<name>A0A7I9WVL5_9MYCO</name>
<dbReference type="EMBL" id="BLKT01000003">
    <property type="protein sequence ID" value="GFG61752.1"/>
    <property type="molecule type" value="Genomic_DNA"/>
</dbReference>
<protein>
    <submittedName>
        <fullName evidence="5">Amino acid ABC transporter</fullName>
    </submittedName>
</protein>
<gene>
    <name evidence="5" type="ORF">MMUR_58880</name>
</gene>
<dbReference type="Gene3D" id="3.40.50.2300">
    <property type="match status" value="2"/>
</dbReference>
<evidence type="ECO:0000259" key="4">
    <source>
        <dbReference type="Pfam" id="PF13458"/>
    </source>
</evidence>
<feature type="signal peptide" evidence="3">
    <location>
        <begin position="1"/>
        <end position="24"/>
    </location>
</feature>
<dbReference type="PANTHER" id="PTHR30483:SF6">
    <property type="entry name" value="PERIPLASMIC BINDING PROTEIN OF ABC TRANSPORTER FOR NATURAL AMINO ACIDS"/>
    <property type="match status" value="1"/>
</dbReference>
<keyword evidence="6" id="KW-1185">Reference proteome</keyword>
<keyword evidence="2 3" id="KW-0732">Signal</keyword>
<evidence type="ECO:0000256" key="3">
    <source>
        <dbReference type="SAM" id="SignalP"/>
    </source>
</evidence>
<evidence type="ECO:0000256" key="2">
    <source>
        <dbReference type="ARBA" id="ARBA00022729"/>
    </source>
</evidence>
<dbReference type="SUPFAM" id="SSF53822">
    <property type="entry name" value="Periplasmic binding protein-like I"/>
    <property type="match status" value="1"/>
</dbReference>
<dbReference type="PANTHER" id="PTHR30483">
    <property type="entry name" value="LEUCINE-SPECIFIC-BINDING PROTEIN"/>
    <property type="match status" value="1"/>
</dbReference>
<evidence type="ECO:0000256" key="1">
    <source>
        <dbReference type="ARBA" id="ARBA00010062"/>
    </source>
</evidence>
<feature type="domain" description="Leucine-binding protein" evidence="4">
    <location>
        <begin position="40"/>
        <end position="355"/>
    </location>
</feature>
<comment type="caution">
    <text evidence="5">The sequence shown here is derived from an EMBL/GenBank/DDBJ whole genome shotgun (WGS) entry which is preliminary data.</text>
</comment>
<proteinExistence type="inferred from homology"/>